<organism evidence="1 2">
    <name type="scientific">Archangium minus</name>
    <dbReference type="NCBI Taxonomy" id="83450"/>
    <lineage>
        <taxon>Bacteria</taxon>
        <taxon>Pseudomonadati</taxon>
        <taxon>Myxococcota</taxon>
        <taxon>Myxococcia</taxon>
        <taxon>Myxococcales</taxon>
        <taxon>Cystobacterineae</taxon>
        <taxon>Archangiaceae</taxon>
        <taxon>Archangium</taxon>
    </lineage>
</organism>
<sequence length="170" mass="17581">MAALLAFGTAAAAQGDGQYLYLRTPNAAITARVDEDSVSGPHLQLSRDGKTLRGRAFGRTVFLGLNGEELGGTVGSTLTRLSFENKDGVTYARGSFYGRLSELSLSAESLTGTVGPCSYDLKANEDAVYVGSRSCGGGPERPVVLSIPPALAKQGLAMTLATLSLILGPP</sequence>
<dbReference type="EMBL" id="CP043494">
    <property type="protein sequence ID" value="WNG43382.1"/>
    <property type="molecule type" value="Genomic_DNA"/>
</dbReference>
<protein>
    <submittedName>
        <fullName evidence="1">Uncharacterized protein</fullName>
    </submittedName>
</protein>
<proteinExistence type="predicted"/>
<evidence type="ECO:0000313" key="2">
    <source>
        <dbReference type="Proteomes" id="UP001611383"/>
    </source>
</evidence>
<keyword evidence="2" id="KW-1185">Reference proteome</keyword>
<accession>A0ABY9WHX7</accession>
<gene>
    <name evidence="1" type="ORF">F0U60_04175</name>
</gene>
<dbReference type="RefSeq" id="WP_395814175.1">
    <property type="nucleotide sequence ID" value="NZ_CP043494.1"/>
</dbReference>
<name>A0ABY9WHX7_9BACT</name>
<evidence type="ECO:0000313" key="1">
    <source>
        <dbReference type="EMBL" id="WNG43382.1"/>
    </source>
</evidence>
<reference evidence="1 2" key="1">
    <citation type="submission" date="2019-08" db="EMBL/GenBank/DDBJ databases">
        <title>Archangium and Cystobacter genomes.</title>
        <authorList>
            <person name="Chen I.-C.K."/>
            <person name="Wielgoss S."/>
        </authorList>
    </citation>
    <scope>NUCLEOTIDE SEQUENCE [LARGE SCALE GENOMIC DNA]</scope>
    <source>
        <strain evidence="1 2">Cbm 6</strain>
    </source>
</reference>
<dbReference type="Proteomes" id="UP001611383">
    <property type="component" value="Chromosome"/>
</dbReference>